<protein>
    <submittedName>
        <fullName evidence="1">Uncharacterized protein</fullName>
    </submittedName>
</protein>
<reference evidence="1 2" key="1">
    <citation type="submission" date="2016-07" db="EMBL/GenBank/DDBJ databases">
        <title>Pervasive Adenine N6-methylation of Active Genes in Fungi.</title>
        <authorList>
            <consortium name="DOE Joint Genome Institute"/>
            <person name="Mondo S.J."/>
            <person name="Dannebaum R.O."/>
            <person name="Kuo R.C."/>
            <person name="Labutti K."/>
            <person name="Haridas S."/>
            <person name="Kuo A."/>
            <person name="Salamov A."/>
            <person name="Ahrendt S.R."/>
            <person name="Lipzen A."/>
            <person name="Sullivan W."/>
            <person name="Andreopoulos W.B."/>
            <person name="Clum A."/>
            <person name="Lindquist E."/>
            <person name="Daum C."/>
            <person name="Ramamoorthy G.K."/>
            <person name="Gryganskyi A."/>
            <person name="Culley D."/>
            <person name="Magnuson J.K."/>
            <person name="James T.Y."/>
            <person name="O'Malley M.A."/>
            <person name="Stajich J.E."/>
            <person name="Spatafora J.W."/>
            <person name="Visel A."/>
            <person name="Grigoriev I.V."/>
        </authorList>
    </citation>
    <scope>NUCLEOTIDE SEQUENCE [LARGE SCALE GENOMIC DNA]</scope>
    <source>
        <strain evidence="1 2">NRRL 1336</strain>
    </source>
</reference>
<comment type="caution">
    <text evidence="1">The sequence shown here is derived from an EMBL/GenBank/DDBJ whole genome shotgun (WGS) entry which is preliminary data.</text>
</comment>
<gene>
    <name evidence="1" type="ORF">BCR42DRAFT_496814</name>
</gene>
<dbReference type="AlphaFoldDB" id="A0A1X2HXY8"/>
<organism evidence="1 2">
    <name type="scientific">Absidia repens</name>
    <dbReference type="NCBI Taxonomy" id="90262"/>
    <lineage>
        <taxon>Eukaryota</taxon>
        <taxon>Fungi</taxon>
        <taxon>Fungi incertae sedis</taxon>
        <taxon>Mucoromycota</taxon>
        <taxon>Mucoromycotina</taxon>
        <taxon>Mucoromycetes</taxon>
        <taxon>Mucorales</taxon>
        <taxon>Cunninghamellaceae</taxon>
        <taxon>Absidia</taxon>
    </lineage>
</organism>
<proteinExistence type="predicted"/>
<keyword evidence="2" id="KW-1185">Reference proteome</keyword>
<sequence>MAQARKSKSRSNGDMMNQHVRLSSLSVYMIWWMHYDSDESKIETDAGTGTGCNYISHLFFYNIIIILRNNGKHRFQNTVDNANQVMKNNKQAERYIFIITNPFYFLGQLFIPDRIALSILLIS</sequence>
<dbReference type="Proteomes" id="UP000193560">
    <property type="component" value="Unassembled WGS sequence"/>
</dbReference>
<evidence type="ECO:0000313" key="1">
    <source>
        <dbReference type="EMBL" id="ORZ05039.1"/>
    </source>
</evidence>
<evidence type="ECO:0000313" key="2">
    <source>
        <dbReference type="Proteomes" id="UP000193560"/>
    </source>
</evidence>
<dbReference type="EMBL" id="MCGE01000046">
    <property type="protein sequence ID" value="ORZ05039.1"/>
    <property type="molecule type" value="Genomic_DNA"/>
</dbReference>
<name>A0A1X2HXY8_9FUNG</name>
<accession>A0A1X2HXY8</accession>